<sequence>MCRKVFSKLILHIVQFFRGSPEAGAVRGPLWLREAARWVSRGAPGGPRALLAAAPAPPHACLLLGLPPRFDHEPRNLFGAAFEQAAAKSGASVSLDHIDSSVVALPLAQRAQFLDALTALLA</sequence>
<protein>
    <submittedName>
        <fullName evidence="1">Uncharacterized protein</fullName>
    </submittedName>
</protein>
<accession>A0AAU9U0K2</accession>
<gene>
    <name evidence="1" type="ORF">EEDITHA_LOCUS9052</name>
</gene>
<reference evidence="1" key="1">
    <citation type="submission" date="2022-03" db="EMBL/GenBank/DDBJ databases">
        <authorList>
            <person name="Tunstrom K."/>
        </authorList>
    </citation>
    <scope>NUCLEOTIDE SEQUENCE</scope>
</reference>
<proteinExistence type="predicted"/>
<comment type="caution">
    <text evidence="1">The sequence shown here is derived from an EMBL/GenBank/DDBJ whole genome shotgun (WGS) entry which is preliminary data.</text>
</comment>
<keyword evidence="2" id="KW-1185">Reference proteome</keyword>
<name>A0AAU9U0K2_EUPED</name>
<dbReference type="Proteomes" id="UP001153954">
    <property type="component" value="Unassembled WGS sequence"/>
</dbReference>
<organism evidence="1 2">
    <name type="scientific">Euphydryas editha</name>
    <name type="common">Edith's checkerspot</name>
    <dbReference type="NCBI Taxonomy" id="104508"/>
    <lineage>
        <taxon>Eukaryota</taxon>
        <taxon>Metazoa</taxon>
        <taxon>Ecdysozoa</taxon>
        <taxon>Arthropoda</taxon>
        <taxon>Hexapoda</taxon>
        <taxon>Insecta</taxon>
        <taxon>Pterygota</taxon>
        <taxon>Neoptera</taxon>
        <taxon>Endopterygota</taxon>
        <taxon>Lepidoptera</taxon>
        <taxon>Glossata</taxon>
        <taxon>Ditrysia</taxon>
        <taxon>Papilionoidea</taxon>
        <taxon>Nymphalidae</taxon>
        <taxon>Nymphalinae</taxon>
        <taxon>Euphydryas</taxon>
    </lineage>
</organism>
<dbReference type="AlphaFoldDB" id="A0AAU9U0K2"/>
<evidence type="ECO:0000313" key="2">
    <source>
        <dbReference type="Proteomes" id="UP001153954"/>
    </source>
</evidence>
<evidence type="ECO:0000313" key="1">
    <source>
        <dbReference type="EMBL" id="CAH2093379.1"/>
    </source>
</evidence>
<dbReference type="EMBL" id="CAKOGL010000013">
    <property type="protein sequence ID" value="CAH2093379.1"/>
    <property type="molecule type" value="Genomic_DNA"/>
</dbReference>